<evidence type="ECO:0000256" key="16">
    <source>
        <dbReference type="ARBA" id="ARBA00022801"/>
    </source>
</evidence>
<name>A0A4D9DSE1_9SAUR</name>
<dbReference type="Pfam" id="PF17776">
    <property type="entry name" value="NLRC4_HD2"/>
    <property type="match status" value="2"/>
</dbReference>
<evidence type="ECO:0000256" key="31">
    <source>
        <dbReference type="ARBA" id="ARBA00023242"/>
    </source>
</evidence>
<dbReference type="GO" id="GO:0061702">
    <property type="term" value="C:canonical inflammasome complex"/>
    <property type="evidence" value="ECO:0007669"/>
    <property type="project" value="UniProtKB-SubCell"/>
</dbReference>
<evidence type="ECO:0000259" key="36">
    <source>
        <dbReference type="PROSITE" id="PS50824"/>
    </source>
</evidence>
<evidence type="ECO:0000256" key="23">
    <source>
        <dbReference type="ARBA" id="ARBA00023128"/>
    </source>
</evidence>
<dbReference type="SMART" id="SM00382">
    <property type="entry name" value="AAA"/>
    <property type="match status" value="2"/>
</dbReference>
<keyword evidence="24" id="KW-0472">Membrane</keyword>
<gene>
    <name evidence="38" type="ORF">DR999_PMT20381</name>
</gene>
<keyword evidence="16" id="KW-0378">Hydrolase</keyword>
<dbReference type="SUPFAM" id="SSF52047">
    <property type="entry name" value="RNI-like"/>
    <property type="match status" value="2"/>
</dbReference>
<evidence type="ECO:0000259" key="37">
    <source>
        <dbReference type="PROSITE" id="PS50837"/>
    </source>
</evidence>
<evidence type="ECO:0000256" key="3">
    <source>
        <dbReference type="ARBA" id="ARBA00004173"/>
    </source>
</evidence>
<dbReference type="InterPro" id="IPR041075">
    <property type="entry name" value="NOD1/2_WH"/>
</dbReference>
<dbReference type="PROSITE" id="PS50837">
    <property type="entry name" value="NACHT"/>
    <property type="match status" value="2"/>
</dbReference>
<keyword evidence="9" id="KW-0963">Cytoplasm</keyword>
<keyword evidence="25" id="KW-0564">Palmitate</keyword>
<dbReference type="InterPro" id="IPR011029">
    <property type="entry name" value="DEATH-like_dom_sf"/>
</dbReference>
<keyword evidence="27" id="KW-0804">Transcription</keyword>
<dbReference type="InterPro" id="IPR004020">
    <property type="entry name" value="DAPIN"/>
</dbReference>
<feature type="domain" description="Pyrin" evidence="36">
    <location>
        <begin position="1"/>
        <end position="94"/>
    </location>
</feature>
<dbReference type="SUPFAM" id="SSF47986">
    <property type="entry name" value="DEATH domain"/>
    <property type="match status" value="1"/>
</dbReference>
<dbReference type="GO" id="GO:0005815">
    <property type="term" value="C:microtubule organizing center"/>
    <property type="evidence" value="ECO:0007669"/>
    <property type="project" value="UniProtKB-SubCell"/>
</dbReference>
<feature type="domain" description="NACHT" evidence="37">
    <location>
        <begin position="1157"/>
        <end position="1355"/>
    </location>
</feature>
<evidence type="ECO:0000256" key="33">
    <source>
        <dbReference type="ARBA" id="ARBA00040040"/>
    </source>
</evidence>
<dbReference type="GO" id="GO:0005783">
    <property type="term" value="C:endoplasmic reticulum"/>
    <property type="evidence" value="ECO:0007669"/>
    <property type="project" value="UniProtKB-SubCell"/>
</dbReference>
<evidence type="ECO:0000256" key="25">
    <source>
        <dbReference type="ARBA" id="ARBA00023139"/>
    </source>
</evidence>
<dbReference type="InterPro" id="IPR029495">
    <property type="entry name" value="NACHT-assoc"/>
</dbReference>
<dbReference type="InterPro" id="IPR027417">
    <property type="entry name" value="P-loop_NTPase"/>
</dbReference>
<comment type="catalytic activity">
    <reaction evidence="35">
        <text>ATP + H2O = ADP + phosphate + H(+)</text>
        <dbReference type="Rhea" id="RHEA:13065"/>
        <dbReference type="ChEBI" id="CHEBI:15377"/>
        <dbReference type="ChEBI" id="CHEBI:15378"/>
        <dbReference type="ChEBI" id="CHEBI:30616"/>
        <dbReference type="ChEBI" id="CHEBI:43474"/>
        <dbReference type="ChEBI" id="CHEBI:456216"/>
    </reaction>
    <physiologicalReaction direction="left-to-right" evidence="35">
        <dbReference type="Rhea" id="RHEA:13066"/>
    </physiologicalReaction>
</comment>
<evidence type="ECO:0000256" key="15">
    <source>
        <dbReference type="ARBA" id="ARBA00022741"/>
    </source>
</evidence>
<evidence type="ECO:0000256" key="14">
    <source>
        <dbReference type="ARBA" id="ARBA00022737"/>
    </source>
</evidence>
<dbReference type="GO" id="GO:0006954">
    <property type="term" value="P:inflammatory response"/>
    <property type="evidence" value="ECO:0007669"/>
    <property type="project" value="UniProtKB-KW"/>
</dbReference>
<dbReference type="PANTHER" id="PTHR45690:SF19">
    <property type="entry name" value="NACHT, LRR AND PYD DOMAINS-CONTAINING PROTEIN 3"/>
    <property type="match status" value="1"/>
</dbReference>
<dbReference type="PANTHER" id="PTHR45690">
    <property type="entry name" value="NACHT, LRR AND PYD DOMAINS-CONTAINING PROTEIN 12"/>
    <property type="match status" value="1"/>
</dbReference>
<evidence type="ECO:0000256" key="20">
    <source>
        <dbReference type="ARBA" id="ARBA00022859"/>
    </source>
</evidence>
<evidence type="ECO:0000256" key="18">
    <source>
        <dbReference type="ARBA" id="ARBA00022840"/>
    </source>
</evidence>
<dbReference type="Pfam" id="PF02758">
    <property type="entry name" value="PYRIN"/>
    <property type="match status" value="1"/>
</dbReference>
<dbReference type="SUPFAM" id="SSF52540">
    <property type="entry name" value="P-loop containing nucleoside triphosphate hydrolases"/>
    <property type="match status" value="2"/>
</dbReference>
<dbReference type="GO" id="GO:0005634">
    <property type="term" value="C:nucleus"/>
    <property type="evidence" value="ECO:0007669"/>
    <property type="project" value="UniProtKB-SubCell"/>
</dbReference>
<keyword evidence="11" id="KW-0964">Secreted</keyword>
<evidence type="ECO:0000256" key="13">
    <source>
        <dbReference type="ARBA" id="ARBA00022588"/>
    </source>
</evidence>
<evidence type="ECO:0000256" key="9">
    <source>
        <dbReference type="ARBA" id="ARBA00022490"/>
    </source>
</evidence>
<keyword evidence="18" id="KW-0067">ATP-binding</keyword>
<dbReference type="InterPro" id="IPR050637">
    <property type="entry name" value="NLRP_innate_immun_reg"/>
</dbReference>
<dbReference type="Proteomes" id="UP000297703">
    <property type="component" value="Unassembled WGS sequence"/>
</dbReference>
<keyword evidence="15" id="KW-0547">Nucleotide-binding</keyword>
<evidence type="ECO:0000256" key="27">
    <source>
        <dbReference type="ARBA" id="ARBA00023163"/>
    </source>
</evidence>
<dbReference type="InterPro" id="IPR032675">
    <property type="entry name" value="LRR_dom_sf"/>
</dbReference>
<dbReference type="InterPro" id="IPR007111">
    <property type="entry name" value="NACHT_NTPase"/>
</dbReference>
<keyword evidence="32" id="KW-0449">Lipoprotein</keyword>
<dbReference type="CDD" id="cd08321">
    <property type="entry name" value="Pyrin_ASC-like"/>
    <property type="match status" value="1"/>
</dbReference>
<evidence type="ECO:0000256" key="22">
    <source>
        <dbReference type="ARBA" id="ARBA00023034"/>
    </source>
</evidence>
<evidence type="ECO:0000256" key="5">
    <source>
        <dbReference type="ARBA" id="ARBA00004267"/>
    </source>
</evidence>
<evidence type="ECO:0000256" key="4">
    <source>
        <dbReference type="ARBA" id="ARBA00004240"/>
    </source>
</evidence>
<keyword evidence="30" id="KW-1271">Inflammasome</keyword>
<evidence type="ECO:0000256" key="6">
    <source>
        <dbReference type="ARBA" id="ARBA00004394"/>
    </source>
</evidence>
<dbReference type="OrthoDB" id="120976at2759"/>
<dbReference type="SMART" id="SM01289">
    <property type="entry name" value="PYRIN"/>
    <property type="match status" value="1"/>
</dbReference>
<keyword evidence="39" id="KW-1185">Reference proteome</keyword>
<evidence type="ECO:0000256" key="8">
    <source>
        <dbReference type="ARBA" id="ARBA00008665"/>
    </source>
</evidence>
<keyword evidence="19" id="KW-0832">Ubl conjugation</keyword>
<dbReference type="SMART" id="SM00368">
    <property type="entry name" value="LRR_RI"/>
    <property type="match status" value="20"/>
</dbReference>
<keyword evidence="22" id="KW-0333">Golgi apparatus</keyword>
<evidence type="ECO:0000256" key="12">
    <source>
        <dbReference type="ARBA" id="ARBA00022553"/>
    </source>
</evidence>
<dbReference type="GO" id="GO:0005524">
    <property type="term" value="F:ATP binding"/>
    <property type="evidence" value="ECO:0007669"/>
    <property type="project" value="UniProtKB-KW"/>
</dbReference>
<dbReference type="InterPro" id="IPR003593">
    <property type="entry name" value="AAA+_ATPase"/>
</dbReference>
<keyword evidence="31" id="KW-0539">Nucleus</keyword>
<comment type="function">
    <text evidence="34">Independently of inflammasome activation, regulates the differentiation of T helper 2 (Th2) cells and has a role in Th2 cell-dependent asthma and tumor growth. During Th2 differentiation, required for optimal IRF4 binding to IL4 promoter and for IRF4-dependent IL4 transcription. Binds to the consensus DNA sequence 5'-GRRGGNRGAG-3'. May also participate in the transcription of IL5, IL13, GATA3, CCR3, CCR4 and MAF.</text>
</comment>
<evidence type="ECO:0000313" key="38">
    <source>
        <dbReference type="EMBL" id="TFJ97753.1"/>
    </source>
</evidence>
<evidence type="ECO:0000256" key="10">
    <source>
        <dbReference type="ARBA" id="ARBA00022499"/>
    </source>
</evidence>
<keyword evidence="26" id="KW-0010">Activator</keyword>
<keyword evidence="28" id="KW-0395">Inflammatory response</keyword>
<evidence type="ECO:0000313" key="39">
    <source>
        <dbReference type="Proteomes" id="UP000297703"/>
    </source>
</evidence>
<feature type="domain" description="NACHT" evidence="37">
    <location>
        <begin position="181"/>
        <end position="386"/>
    </location>
</feature>
<evidence type="ECO:0000256" key="29">
    <source>
        <dbReference type="ARBA" id="ARBA00023212"/>
    </source>
</evidence>
<organism evidence="38 39">
    <name type="scientific">Platysternon megacephalum</name>
    <name type="common">big-headed turtle</name>
    <dbReference type="NCBI Taxonomy" id="55544"/>
    <lineage>
        <taxon>Eukaryota</taxon>
        <taxon>Metazoa</taxon>
        <taxon>Chordata</taxon>
        <taxon>Craniata</taxon>
        <taxon>Vertebrata</taxon>
        <taxon>Euteleostomi</taxon>
        <taxon>Archelosauria</taxon>
        <taxon>Testudinata</taxon>
        <taxon>Testudines</taxon>
        <taxon>Cryptodira</taxon>
        <taxon>Durocryptodira</taxon>
        <taxon>Testudinoidea</taxon>
        <taxon>Platysternidae</taxon>
        <taxon>Platysternon</taxon>
    </lineage>
</organism>
<dbReference type="Pfam" id="PF13516">
    <property type="entry name" value="LRR_6"/>
    <property type="match status" value="7"/>
</dbReference>
<comment type="caution">
    <text evidence="38">The sequence shown here is derived from an EMBL/GenBank/DDBJ whole genome shotgun (WGS) entry which is preliminary data.</text>
</comment>
<sequence>MENRSSRINDLLIHALNNLSQEEFKGFKDKLSHSDFKGKGNIPRGRLENADAIDTKNLLMAFYGGDAAVDVTIKVFSQINLREAAANLREERENDYRVKYREHIQNKYRVIKDLNSRLGENVTLNSRYTKLIIVKKHCHKKEREHEIMTLGWRHEEIMTKRASSITLGNLFKCYEDGQTPQIVVLLGAAGIGKTMTARKIMFDWAAGELYKEKFDYAFYINCREVNFGSEEGRIADLILKNCPNKNAPVEEILINPEKLLFIIDGFDELRFSLDQPEDNLCSDPCDKQPMEITLSSLVRKTVLLESYVIITTRPTALEKLRQCLECARYAEILGFSAAEREEYFHKFFGNEEKARKAFNFVKENEMLFTLCFVPIACWIICTVLKQQMEAGEDLAQTSKTITGVYMLYLFSLLKGHSSNSKKHTPANLKGLCSLAADGIWRQKILFGEEEIKKHGLDISDSLFLNENMFQKDIDCECVYSFIHLSFQEFFAALFYVLEKEETTTVEDSETAMNNVKKLLENYGKSRNYLMLTVRFLFGLLNEERMEDMEKKLSCKISPKIKPDLLQWVKTKPKISSLSLESEELFLEPDEELSSFKRNAEMIYQLEEFHCLYEIQEESFVQSALNRFTELYLAEYNFTKMDQVALSFCLKNCRKLETLYLNLCTFGFEDPNEDSLRPPKQPRLEQHQDEPTCSPIYLFCQALKDPNCKLKKLKLTNGHLTDACYRDLSAALSTKQTLTELDLSMNNLGDSGVRLLCEGLNHPTCKLQKLGLMGCQLTAACCEDLSSVLSINQTLTELELRGNLLRDSGVQLLCEGLKHANCKLQKLGLKNFLLTDACCEDLAAVLSISDSLTELELGIDYLRDSGVQLLCEGLKHPNCKLQKLGLWGCDLTADCCGDLSSALSTSQYLTELELGYNELGDAGVQLLCEGVKHPNCKLQKLGLEHCSLTAACCGDLSSALSMNQHLTELDIGRNKLADPGVQLLCQGLKHPNCKLHKISLGYQNVTEETQAELDAVKDTQPDLVIEIWIDTKNLLMKFYGGEAAVDVTIDVFTQIDLRDSAAKLREGKEKGYRKKYKEDVKNKYEVIQSMTSLTTDNGILNRRYPKMIILDDPHHAKEREHEIMAMSWRDKEIKTKQVCSVVTIDTLFTRDKQGQTPQVVVLLGAAGIGKTMTARKILYDWAAGELYNKKFDYIFYINCRETNLIEQGSVVDMIFKNWPNTNAPVSEILMKPEKLLFIIDGFDELRFSFDQTENLCSDPWEKKPVEIILSSLFRKTILPQSYLLITSRPTALEKLLQCLGCSRYAEILGFSEADRKEYFHKFFGNKKQARKALQFVKANDILFTMCFIPIMCWIICTVVKQHLEKDEDLAQTSKSVTGVYMLYLSSLVKPLSSNLKQHMQANLRGLCSLAAYGIWKQKILFEEAELKKFGLNQADSFPLSSNKNIFQKDTDCVNAYSFIHLSFQEFFAALFYVLEEDEETMEDSGTPKKDVKTLLENYGNSRNYLMLTVRFLFGLLNEERMHIMEETFSCKISPKIKPDLLKWVQTNQQKYLPLSNVHQETCHIYNLEEFHCMFEMYEENFVKSALDHFTALTLDSNKLTQMDQMAFSFCVKHCHRLESLCISYCTFAFGDHGEDVLPRRQKWLYQIQHWHEPKHSPIYLLCQVLKDPNCKLKKLELVNCSLTAACCRDLSSVLSTKPTLTELDLSDKVLGNSGIKLLCEGLKHPNCKVQKLRLQYCCITGAACGDLAAVLRTNQSLTELNLNGNPLGASGVQRLCEGLKHPSCKLQRLWLEGCHLKDTCGRDLAAVLRAKQSLTELEMCHNYDLRDTAVKLLCEGLKHPNCKLQRLILNSCNLTDACCGALSSVLSTSQTLTELVLGYNKVGDPGVQLLCEGLKQPNCTLQILNLCLCELTAACCGDLASALSTNQTLTELNIGGHSLGASGVQRLCEGLKHPNCKLQKLGLWSYDIIADLNAGDSRAMVLCGGLRFVSCDLRNFL</sequence>
<dbReference type="Pfam" id="PF17779">
    <property type="entry name" value="WHD_NOD2"/>
    <property type="match status" value="2"/>
</dbReference>
<evidence type="ECO:0000256" key="35">
    <source>
        <dbReference type="ARBA" id="ARBA00048778"/>
    </source>
</evidence>
<evidence type="ECO:0000256" key="11">
    <source>
        <dbReference type="ARBA" id="ARBA00022525"/>
    </source>
</evidence>
<dbReference type="GO" id="GO:0045087">
    <property type="term" value="P:innate immune response"/>
    <property type="evidence" value="ECO:0007669"/>
    <property type="project" value="UniProtKB-KW"/>
</dbReference>
<evidence type="ECO:0000256" key="24">
    <source>
        <dbReference type="ARBA" id="ARBA00023136"/>
    </source>
</evidence>
<comment type="similarity">
    <text evidence="8">Belongs to the NLRP family.</text>
</comment>
<dbReference type="Pfam" id="PF14484">
    <property type="entry name" value="FISNA"/>
    <property type="match status" value="1"/>
</dbReference>
<dbReference type="Gene3D" id="3.80.10.10">
    <property type="entry name" value="Ribonuclease Inhibitor"/>
    <property type="match status" value="3"/>
</dbReference>
<evidence type="ECO:0000256" key="7">
    <source>
        <dbReference type="ARBA" id="ARBA00004613"/>
    </source>
</evidence>
<dbReference type="CDD" id="cd00116">
    <property type="entry name" value="LRR_RI"/>
    <property type="match status" value="2"/>
</dbReference>
<evidence type="ECO:0000256" key="1">
    <source>
        <dbReference type="ARBA" id="ARBA00004110"/>
    </source>
</evidence>
<keyword evidence="20" id="KW-0391">Immunity</keyword>
<keyword evidence="29" id="KW-0206">Cytoskeleton</keyword>
<keyword evidence="12" id="KW-0597">Phosphoprotein</keyword>
<evidence type="ECO:0000256" key="21">
    <source>
        <dbReference type="ARBA" id="ARBA00023015"/>
    </source>
</evidence>
<protein>
    <recommendedName>
        <fullName evidence="33">NACHT, LRR and PYD domains-containing protein 3</fullName>
    </recommendedName>
</protein>
<dbReference type="InterPro" id="IPR041267">
    <property type="entry name" value="NLRP_HD2"/>
</dbReference>
<dbReference type="PROSITE" id="PS50824">
    <property type="entry name" value="DAPIN"/>
    <property type="match status" value="1"/>
</dbReference>
<keyword evidence="14" id="KW-0677">Repeat</keyword>
<reference evidence="38 39" key="2">
    <citation type="submission" date="2019-04" db="EMBL/GenBank/DDBJ databases">
        <title>The genome sequence of big-headed turtle.</title>
        <authorList>
            <person name="Gong S."/>
        </authorList>
    </citation>
    <scope>NUCLEOTIDE SEQUENCE [LARGE SCALE GENOMIC DNA]</scope>
    <source>
        <strain evidence="38">DO16091913</strain>
        <tissue evidence="38">Muscle</tissue>
    </source>
</reference>
<evidence type="ECO:0000256" key="32">
    <source>
        <dbReference type="ARBA" id="ARBA00023288"/>
    </source>
</evidence>
<dbReference type="InterPro" id="IPR001611">
    <property type="entry name" value="Leu-rich_rpt"/>
</dbReference>
<evidence type="ECO:0000256" key="34">
    <source>
        <dbReference type="ARBA" id="ARBA00045987"/>
    </source>
</evidence>
<dbReference type="EMBL" id="QXTE01000463">
    <property type="protein sequence ID" value="TFJ97753.1"/>
    <property type="molecule type" value="Genomic_DNA"/>
</dbReference>
<evidence type="ECO:0000256" key="17">
    <source>
        <dbReference type="ARBA" id="ARBA00022824"/>
    </source>
</evidence>
<reference evidence="38 39" key="1">
    <citation type="submission" date="2019-04" db="EMBL/GenBank/DDBJ databases">
        <title>Draft genome of the big-headed turtle Platysternon megacephalum.</title>
        <authorList>
            <person name="Gong S."/>
        </authorList>
    </citation>
    <scope>NUCLEOTIDE SEQUENCE [LARGE SCALE GENOMIC DNA]</scope>
    <source>
        <strain evidence="38">DO16091913</strain>
        <tissue evidence="38">Muscle</tissue>
    </source>
</reference>
<dbReference type="Gene3D" id="3.40.50.300">
    <property type="entry name" value="P-loop containing nucleotide triphosphate hydrolases"/>
    <property type="match status" value="2"/>
</dbReference>
<keyword evidence="23" id="KW-0496">Mitochondrion</keyword>
<keyword evidence="21" id="KW-0805">Transcription regulation</keyword>
<keyword evidence="17" id="KW-0256">Endoplasmic reticulum</keyword>
<dbReference type="GO" id="GO:0005576">
    <property type="term" value="C:extracellular region"/>
    <property type="evidence" value="ECO:0007669"/>
    <property type="project" value="UniProtKB-SubCell"/>
</dbReference>
<evidence type="ECO:0000256" key="28">
    <source>
        <dbReference type="ARBA" id="ARBA00023198"/>
    </source>
</evidence>
<keyword evidence="10" id="KW-1017">Isopeptide bond</keyword>
<dbReference type="Pfam" id="PF05729">
    <property type="entry name" value="NACHT"/>
    <property type="match status" value="2"/>
</dbReference>
<comment type="subcellular location">
    <subcellularLocation>
        <location evidence="5">Cytoplasm</location>
        <location evidence="5">Cytoskeleton</location>
        <location evidence="5">Microtubule organizing center</location>
    </subcellularLocation>
    <subcellularLocation>
        <location evidence="4">Endoplasmic reticulum</location>
    </subcellularLocation>
    <subcellularLocation>
        <location evidence="6">Golgi apparatus membrane</location>
    </subcellularLocation>
    <subcellularLocation>
        <location evidence="1">Inflammasome</location>
    </subcellularLocation>
    <subcellularLocation>
        <location evidence="3">Mitochondrion</location>
    </subcellularLocation>
    <subcellularLocation>
        <location evidence="2">Nucleus</location>
    </subcellularLocation>
    <subcellularLocation>
        <location evidence="7">Secreted</location>
    </subcellularLocation>
</comment>
<accession>A0A4D9DSE1</accession>
<dbReference type="STRING" id="55544.A0A4D9DSE1"/>
<evidence type="ECO:0000256" key="30">
    <source>
        <dbReference type="ARBA" id="ARBA00023233"/>
    </source>
</evidence>
<evidence type="ECO:0000256" key="26">
    <source>
        <dbReference type="ARBA" id="ARBA00023159"/>
    </source>
</evidence>
<dbReference type="GO" id="GO:0000139">
    <property type="term" value="C:Golgi membrane"/>
    <property type="evidence" value="ECO:0007669"/>
    <property type="project" value="UniProtKB-SubCell"/>
</dbReference>
<proteinExistence type="inferred from homology"/>
<dbReference type="SMART" id="SM01288">
    <property type="entry name" value="FISNA"/>
    <property type="match status" value="1"/>
</dbReference>
<keyword evidence="13" id="KW-0399">Innate immunity</keyword>
<dbReference type="GO" id="GO:0005739">
    <property type="term" value="C:mitochondrion"/>
    <property type="evidence" value="ECO:0007669"/>
    <property type="project" value="UniProtKB-SubCell"/>
</dbReference>
<dbReference type="Gene3D" id="1.10.533.10">
    <property type="entry name" value="Death Domain, Fas"/>
    <property type="match status" value="2"/>
</dbReference>
<evidence type="ECO:0000256" key="19">
    <source>
        <dbReference type="ARBA" id="ARBA00022843"/>
    </source>
</evidence>
<dbReference type="GO" id="GO:0016787">
    <property type="term" value="F:hydrolase activity"/>
    <property type="evidence" value="ECO:0007669"/>
    <property type="project" value="UniProtKB-KW"/>
</dbReference>
<evidence type="ECO:0000256" key="2">
    <source>
        <dbReference type="ARBA" id="ARBA00004123"/>
    </source>
</evidence>